<keyword evidence="6" id="KW-1185">Reference proteome</keyword>
<dbReference type="PROSITE" id="PS00626">
    <property type="entry name" value="RCC1_2"/>
    <property type="match status" value="1"/>
</dbReference>
<protein>
    <recommendedName>
        <fullName evidence="4">RCC1-like domain-containing protein</fullName>
    </recommendedName>
</protein>
<feature type="compositionally biased region" description="Basic and acidic residues" evidence="3">
    <location>
        <begin position="1331"/>
        <end position="1343"/>
    </location>
</feature>
<feature type="compositionally biased region" description="Acidic residues" evidence="3">
    <location>
        <begin position="1344"/>
        <end position="1353"/>
    </location>
</feature>
<keyword evidence="1" id="KW-0677">Repeat</keyword>
<dbReference type="InterPro" id="IPR058923">
    <property type="entry name" value="RCC1-like_dom"/>
</dbReference>
<gene>
    <name evidence="5" type="ORF">SNE40_011927</name>
</gene>
<feature type="domain" description="RCC1-like" evidence="4">
    <location>
        <begin position="381"/>
        <end position="739"/>
    </location>
</feature>
<feature type="region of interest" description="Disordered" evidence="3">
    <location>
        <begin position="1294"/>
        <end position="1318"/>
    </location>
</feature>
<dbReference type="PANTHER" id="PTHR22872:SF6">
    <property type="entry name" value="E3 UBIQUITIN-PROTEIN LIGASE HERC1-RELATED"/>
    <property type="match status" value="1"/>
</dbReference>
<dbReference type="InterPro" id="IPR051625">
    <property type="entry name" value="Signaling_Regulatory_Domain"/>
</dbReference>
<comment type="caution">
    <text evidence="5">The sequence shown here is derived from an EMBL/GenBank/DDBJ whole genome shotgun (WGS) entry which is preliminary data.</text>
</comment>
<evidence type="ECO:0000256" key="3">
    <source>
        <dbReference type="SAM" id="MobiDB-lite"/>
    </source>
</evidence>
<evidence type="ECO:0000259" key="4">
    <source>
        <dbReference type="Pfam" id="PF25390"/>
    </source>
</evidence>
<feature type="repeat" description="RCC1" evidence="2">
    <location>
        <begin position="380"/>
        <end position="429"/>
    </location>
</feature>
<evidence type="ECO:0000313" key="5">
    <source>
        <dbReference type="EMBL" id="KAK6179608.1"/>
    </source>
</evidence>
<reference evidence="5 6" key="1">
    <citation type="submission" date="2024-01" db="EMBL/GenBank/DDBJ databases">
        <title>The genome of the rayed Mediterranean limpet Patella caerulea (Linnaeus, 1758).</title>
        <authorList>
            <person name="Anh-Thu Weber A."/>
            <person name="Halstead-Nussloch G."/>
        </authorList>
    </citation>
    <scope>NUCLEOTIDE SEQUENCE [LARGE SCALE GENOMIC DNA]</scope>
    <source>
        <strain evidence="5">AATW-2023a</strain>
        <tissue evidence="5">Whole specimen</tissue>
    </source>
</reference>
<proteinExistence type="predicted"/>
<dbReference type="Pfam" id="PF25390">
    <property type="entry name" value="WD40_RLD"/>
    <property type="match status" value="1"/>
</dbReference>
<dbReference type="Proteomes" id="UP001347796">
    <property type="component" value="Unassembled WGS sequence"/>
</dbReference>
<evidence type="ECO:0000256" key="2">
    <source>
        <dbReference type="PROSITE-ProRule" id="PRU00235"/>
    </source>
</evidence>
<dbReference type="PROSITE" id="PS50012">
    <property type="entry name" value="RCC1_3"/>
    <property type="match status" value="7"/>
</dbReference>
<feature type="repeat" description="RCC1" evidence="2">
    <location>
        <begin position="691"/>
        <end position="743"/>
    </location>
</feature>
<feature type="compositionally biased region" description="Polar residues" evidence="3">
    <location>
        <begin position="1294"/>
        <end position="1310"/>
    </location>
</feature>
<dbReference type="PRINTS" id="PR00633">
    <property type="entry name" value="RCCNDNSATION"/>
</dbReference>
<feature type="repeat" description="RCC1" evidence="2">
    <location>
        <begin position="430"/>
        <end position="484"/>
    </location>
</feature>
<dbReference type="InterPro" id="IPR000408">
    <property type="entry name" value="Reg_chr_condens"/>
</dbReference>
<dbReference type="InterPro" id="IPR009091">
    <property type="entry name" value="RCC1/BLIP-II"/>
</dbReference>
<feature type="region of interest" description="Disordered" evidence="3">
    <location>
        <begin position="1331"/>
        <end position="1353"/>
    </location>
</feature>
<accession>A0AAN8PPY8</accession>
<organism evidence="5 6">
    <name type="scientific">Patella caerulea</name>
    <name type="common">Rayed Mediterranean limpet</name>
    <dbReference type="NCBI Taxonomy" id="87958"/>
    <lineage>
        <taxon>Eukaryota</taxon>
        <taxon>Metazoa</taxon>
        <taxon>Spiralia</taxon>
        <taxon>Lophotrochozoa</taxon>
        <taxon>Mollusca</taxon>
        <taxon>Gastropoda</taxon>
        <taxon>Patellogastropoda</taxon>
        <taxon>Patelloidea</taxon>
        <taxon>Patellidae</taxon>
        <taxon>Patella</taxon>
    </lineage>
</organism>
<feature type="repeat" description="RCC1" evidence="2">
    <location>
        <begin position="485"/>
        <end position="536"/>
    </location>
</feature>
<dbReference type="Gene3D" id="2.130.10.30">
    <property type="entry name" value="Regulator of chromosome condensation 1/beta-lactamase-inhibitor protein II"/>
    <property type="match status" value="1"/>
</dbReference>
<feature type="repeat" description="RCC1" evidence="2">
    <location>
        <begin position="640"/>
        <end position="690"/>
    </location>
</feature>
<feature type="repeat" description="RCC1" evidence="2">
    <location>
        <begin position="537"/>
        <end position="586"/>
    </location>
</feature>
<evidence type="ECO:0000256" key="1">
    <source>
        <dbReference type="ARBA" id="ARBA00022737"/>
    </source>
</evidence>
<evidence type="ECO:0000313" key="6">
    <source>
        <dbReference type="Proteomes" id="UP001347796"/>
    </source>
</evidence>
<dbReference type="SUPFAM" id="SSF50985">
    <property type="entry name" value="RCC1/BLIP-II"/>
    <property type="match status" value="2"/>
</dbReference>
<name>A0AAN8PPY8_PATCE</name>
<sequence>MTSSVPQVKMKWAEHFNASWVGEDCESLLDNETLNQLYERLVINKELIPVPQQAIHLRGPILPDFEKDCHSFEEQEHLLNSLLSNQLFLAATASSNTPYSLSLQKRLVLLQRIYHGIATKYHEKTKQNLEKMGIGSGQVIKDAKTSSTKSVLGNDALIEIGVKTGLSMLFCLLRQNWQLANEAGRLSFTNNIFQTAVQVISSLPSLSLANENKLTPLGVDSLNQVTTFLKTTAMPDSGADLKGQQLAVELMLAIASHRGSLSYLLEWMDLAMEVSTVAQAEERKSGNNKQGLISYDFFNGIVQQMIKTTGNVEFSIGELTVEKDENGMCNLYKAALYLLQMLEILADKYVNSCAGPDENKNSCMDMGVTMISPASQSIPSDVFVWGSNSSHQLAEGSQEKIHTPKLASSFTDCQQIEAGQFCTFILMRDGRVSACGKGSYGRLGLGDSNNQSIPKQINFEPERSIKKISSSKGSDGHTVALTVSGEIFTWGDGDYGRLGHGNNTTQKTPKLVQALVGKIIKCISAGYRHTAAVTEDGELYTWGEGDYGRLGHGDSTSRSLPKLVKDISNVGQVACGNSNTIAVSQDGKTVWSFGSGDNGKLGHGDMNRQYKPKVIEAFNGMCIRKVACGSQTSLALTSTGQVYVWGSGSGLGCGLSEYTALKPQVVKDLQNVHIVDITMGDSHCMALSHDNKIFAWGNNAMGQCGQGHSQSPVTRPRKVIGLEGVPVQQVSAGTSHSIAWTALPLDRNVVAWHRPFCVDLQEATFMYLQKFLERYCTGFDNSESPPPFLSKEEHQQFVLLCLKILTSHLSLALAGGLGSDMLGNQTKLLRNLLFHLMDTKTTDSIQEAVSDTLSIGASLLLPPLKERMELLHSLLPKGTGWHALTKGQRMQVSIILTSLQDNQQIATVLGFTHPLNSNQTESDDSTRDLHLAEVLMKTILHNIASHAERILNEIEKNSDKGESVLYPESIPPVNLGLLLSSLQKHLLAHCFTYSQSTKMNYEKSPPVVTLLNHLSLLLPVCGGLLNIASTVLQQQPTVLKHIECILLESPVGGMLSHVLHALLVLPPNLTVSVLPDVLALLPALDKLSKTLPHITQLENKELDMHVDGECTTWNWLVVIERTCSLVVGHAIGGMLLGPPITVTETKCSHWLDSHLFSTGLELPLPALEKMMTSLWNCYEEGNEETTTRSLDFNFEPQMKCLLDLVFNRSTSQARHIWNCMQDYVSHQDLDTCEYMEDDEPLLDLVTRVYLATLLKHCNLIKTAVESKGYIPPKSLVQVYRLVYELRSKIYASKQRSGAQSKHTDNDSTTPKPSPKKCGMIWDAAVDSTDTIHDLEDERDSREENDLEELISDG</sequence>
<feature type="repeat" description="RCC1" evidence="2">
    <location>
        <begin position="588"/>
        <end position="639"/>
    </location>
</feature>
<dbReference type="EMBL" id="JAZGQO010000008">
    <property type="protein sequence ID" value="KAK6179608.1"/>
    <property type="molecule type" value="Genomic_DNA"/>
</dbReference>
<dbReference type="PANTHER" id="PTHR22872">
    <property type="entry name" value="BTK-BINDING PROTEIN-RELATED"/>
    <property type="match status" value="1"/>
</dbReference>